<reference evidence="2 3" key="1">
    <citation type="submission" date="2023-10" db="EMBL/GenBank/DDBJ databases">
        <title>Chromosome-scale genome assembly provides insights into flower coloration mechanisms of Canna indica.</title>
        <authorList>
            <person name="Li C."/>
        </authorList>
    </citation>
    <scope>NUCLEOTIDE SEQUENCE [LARGE SCALE GENOMIC DNA]</scope>
    <source>
        <tissue evidence="2">Flower</tissue>
    </source>
</reference>
<feature type="region of interest" description="Disordered" evidence="1">
    <location>
        <begin position="154"/>
        <end position="176"/>
    </location>
</feature>
<dbReference type="PANTHER" id="PTHR34684:SF1">
    <property type="entry name" value="OS08G0192200 PROTEIN"/>
    <property type="match status" value="1"/>
</dbReference>
<dbReference type="AlphaFoldDB" id="A0AAQ3PWZ3"/>
<dbReference type="Proteomes" id="UP001327560">
    <property type="component" value="Chromosome 1"/>
</dbReference>
<dbReference type="EMBL" id="CP136890">
    <property type="protein sequence ID" value="WOK91965.1"/>
    <property type="molecule type" value="Genomic_DNA"/>
</dbReference>
<organism evidence="2 3">
    <name type="scientific">Canna indica</name>
    <name type="common">Indian-shot</name>
    <dbReference type="NCBI Taxonomy" id="4628"/>
    <lineage>
        <taxon>Eukaryota</taxon>
        <taxon>Viridiplantae</taxon>
        <taxon>Streptophyta</taxon>
        <taxon>Embryophyta</taxon>
        <taxon>Tracheophyta</taxon>
        <taxon>Spermatophyta</taxon>
        <taxon>Magnoliopsida</taxon>
        <taxon>Liliopsida</taxon>
        <taxon>Zingiberales</taxon>
        <taxon>Cannaceae</taxon>
        <taxon>Canna</taxon>
    </lineage>
</organism>
<feature type="region of interest" description="Disordered" evidence="1">
    <location>
        <begin position="78"/>
        <end position="126"/>
    </location>
</feature>
<gene>
    <name evidence="2" type="ORF">Cni_G00656</name>
</gene>
<feature type="compositionally biased region" description="Polar residues" evidence="1">
    <location>
        <begin position="114"/>
        <end position="123"/>
    </location>
</feature>
<feature type="region of interest" description="Disordered" evidence="1">
    <location>
        <begin position="214"/>
        <end position="263"/>
    </location>
</feature>
<evidence type="ECO:0000256" key="1">
    <source>
        <dbReference type="SAM" id="MobiDB-lite"/>
    </source>
</evidence>
<proteinExistence type="predicted"/>
<evidence type="ECO:0000313" key="3">
    <source>
        <dbReference type="Proteomes" id="UP001327560"/>
    </source>
</evidence>
<dbReference type="PANTHER" id="PTHR34684">
    <property type="entry name" value="OS08G0192200 PROTEIN"/>
    <property type="match status" value="1"/>
</dbReference>
<protein>
    <submittedName>
        <fullName evidence="2">Uncharacterized protein</fullName>
    </submittedName>
</protein>
<name>A0AAQ3PWZ3_9LILI</name>
<evidence type="ECO:0000313" key="2">
    <source>
        <dbReference type="EMBL" id="WOK91965.1"/>
    </source>
</evidence>
<keyword evidence="3" id="KW-1185">Reference proteome</keyword>
<feature type="compositionally biased region" description="Basic residues" evidence="1">
    <location>
        <begin position="237"/>
        <end position="263"/>
    </location>
</feature>
<sequence length="263" mass="30755">MDLETENYLASLLMEEARRLRLQSETEGVHAYLRKPNVRGRPNSRFLTATVLGVQQANRAVEVTEMWRAREKELELQARINDNTKMGRDKRSRAEKHQTDSQRVGSSSRHEQENTNTAISYSSSKEDLEDYYSDKDGLRDEEVEKFLRSRAKRGRGTIGSRMDETGPFPSQTSCAHDEHLLNSDVRVKEEWEHRILGPEKPSLKPHKLPVDDFDVEARVDSSRKCHSKNRKSEEKSRSKKESRKKKHKEKRSKHHHKRRRGKD</sequence>
<accession>A0AAQ3PWZ3</accession>